<dbReference type="AlphaFoldDB" id="A0A4R0Q3P5"/>
<organism evidence="4 5">
    <name type="scientific">Pedobacter psychrodurus</name>
    <dbReference type="NCBI Taxonomy" id="2530456"/>
    <lineage>
        <taxon>Bacteria</taxon>
        <taxon>Pseudomonadati</taxon>
        <taxon>Bacteroidota</taxon>
        <taxon>Sphingobacteriia</taxon>
        <taxon>Sphingobacteriales</taxon>
        <taxon>Sphingobacteriaceae</taxon>
        <taxon>Pedobacter</taxon>
    </lineage>
</organism>
<dbReference type="Gene3D" id="3.30.70.1060">
    <property type="entry name" value="Dimeric alpha+beta barrel"/>
    <property type="match status" value="1"/>
</dbReference>
<proteinExistence type="inferred from homology"/>
<dbReference type="RefSeq" id="WP_131532009.1">
    <property type="nucleotide sequence ID" value="NZ_SJSO01000014.1"/>
</dbReference>
<name>A0A4R0Q3P5_9SPHI</name>
<dbReference type="Proteomes" id="UP000293925">
    <property type="component" value="Unassembled WGS sequence"/>
</dbReference>
<dbReference type="OrthoDB" id="8481699at2"/>
<evidence type="ECO:0000259" key="3">
    <source>
        <dbReference type="Pfam" id="PF03795"/>
    </source>
</evidence>
<keyword evidence="2" id="KW-0732">Signal</keyword>
<sequence>MKKLVLFISLITAMFSTQAQDKKTKVPYDEALAKKLGADSYGMKMYVLVILKSGSNITETKAKTDSLFAGHMANMGKMVEMQKLVVAGPMGKNDKNYRGIFVLNTKSIEEAKQLLESDPAIKAKLLEPELYNWYGSAALAEYLPFHDKIQKKSF</sequence>
<evidence type="ECO:0000313" key="4">
    <source>
        <dbReference type="EMBL" id="TCD25137.1"/>
    </source>
</evidence>
<feature type="signal peptide" evidence="2">
    <location>
        <begin position="1"/>
        <end position="19"/>
    </location>
</feature>
<comment type="similarity">
    <text evidence="1">Belongs to the YciI family.</text>
</comment>
<feature type="chain" id="PRO_5020793443" description="YCII-related domain-containing protein" evidence="2">
    <location>
        <begin position="20"/>
        <end position="154"/>
    </location>
</feature>
<evidence type="ECO:0000256" key="2">
    <source>
        <dbReference type="SAM" id="SignalP"/>
    </source>
</evidence>
<reference evidence="4 5" key="1">
    <citation type="submission" date="2019-02" db="EMBL/GenBank/DDBJ databases">
        <title>Pedobacter sp. RP-3-21 sp. nov., isolated from Arctic soil.</title>
        <authorList>
            <person name="Dahal R.H."/>
        </authorList>
    </citation>
    <scope>NUCLEOTIDE SEQUENCE [LARGE SCALE GENOMIC DNA]</scope>
    <source>
        <strain evidence="4 5">RP-3-21</strain>
    </source>
</reference>
<keyword evidence="5" id="KW-1185">Reference proteome</keyword>
<gene>
    <name evidence="4" type="ORF">EZ456_16505</name>
</gene>
<protein>
    <recommendedName>
        <fullName evidence="3">YCII-related domain-containing protein</fullName>
    </recommendedName>
</protein>
<dbReference type="InterPro" id="IPR011008">
    <property type="entry name" value="Dimeric_a/b-barrel"/>
</dbReference>
<dbReference type="InterPro" id="IPR005545">
    <property type="entry name" value="YCII"/>
</dbReference>
<feature type="domain" description="YCII-related" evidence="3">
    <location>
        <begin position="58"/>
        <end position="125"/>
    </location>
</feature>
<dbReference type="SUPFAM" id="SSF54909">
    <property type="entry name" value="Dimeric alpha+beta barrel"/>
    <property type="match status" value="1"/>
</dbReference>
<evidence type="ECO:0000256" key="1">
    <source>
        <dbReference type="ARBA" id="ARBA00007689"/>
    </source>
</evidence>
<dbReference type="Pfam" id="PF03795">
    <property type="entry name" value="YCII"/>
    <property type="match status" value="1"/>
</dbReference>
<evidence type="ECO:0000313" key="5">
    <source>
        <dbReference type="Proteomes" id="UP000293925"/>
    </source>
</evidence>
<dbReference type="EMBL" id="SJSO01000014">
    <property type="protein sequence ID" value="TCD25137.1"/>
    <property type="molecule type" value="Genomic_DNA"/>
</dbReference>
<accession>A0A4R0Q3P5</accession>
<comment type="caution">
    <text evidence="4">The sequence shown here is derived from an EMBL/GenBank/DDBJ whole genome shotgun (WGS) entry which is preliminary data.</text>
</comment>